<protein>
    <submittedName>
        <fullName evidence="1">Uncharacterized protein</fullName>
    </submittedName>
</protein>
<reference evidence="1" key="1">
    <citation type="submission" date="2020-03" db="EMBL/GenBank/DDBJ databases">
        <title>The deep terrestrial virosphere.</title>
        <authorList>
            <person name="Holmfeldt K."/>
            <person name="Nilsson E."/>
            <person name="Simone D."/>
            <person name="Lopez-Fernandez M."/>
            <person name="Wu X."/>
            <person name="de Brujin I."/>
            <person name="Lundin D."/>
            <person name="Andersson A."/>
            <person name="Bertilsson S."/>
            <person name="Dopson M."/>
        </authorList>
    </citation>
    <scope>NUCLEOTIDE SEQUENCE</scope>
    <source>
        <strain evidence="1">MM171B02396</strain>
    </source>
</reference>
<name>A0A6M3M2B3_9ZZZZ</name>
<dbReference type="AlphaFoldDB" id="A0A6M3M2B3"/>
<accession>A0A6M3M2B3</accession>
<gene>
    <name evidence="1" type="ORF">MM171B02396_0005</name>
</gene>
<sequence length="89" mass="9652">MSVLGVLTSVCECKPTQGEKERCHGIIEPLEKGTKNAIDVMTEMILDVGPDEFNKTVENLDQIIAAATQQAKTRLIELGQLDKDGNPIG</sequence>
<organism evidence="1">
    <name type="scientific">viral metagenome</name>
    <dbReference type="NCBI Taxonomy" id="1070528"/>
    <lineage>
        <taxon>unclassified sequences</taxon>
        <taxon>metagenomes</taxon>
        <taxon>organismal metagenomes</taxon>
    </lineage>
</organism>
<evidence type="ECO:0000313" key="1">
    <source>
        <dbReference type="EMBL" id="QJB01558.1"/>
    </source>
</evidence>
<proteinExistence type="predicted"/>
<dbReference type="EMBL" id="MT143714">
    <property type="protein sequence ID" value="QJB01558.1"/>
    <property type="molecule type" value="Genomic_DNA"/>
</dbReference>